<dbReference type="Proteomes" id="UP000193144">
    <property type="component" value="Unassembled WGS sequence"/>
</dbReference>
<evidence type="ECO:0000313" key="2">
    <source>
        <dbReference type="EMBL" id="ORY13997.1"/>
    </source>
</evidence>
<accession>A0A1Y1ZVB3</accession>
<reference evidence="2 3" key="1">
    <citation type="submission" date="2016-07" db="EMBL/GenBank/DDBJ databases">
        <title>Pervasive Adenine N6-methylation of Active Genes in Fungi.</title>
        <authorList>
            <consortium name="DOE Joint Genome Institute"/>
            <person name="Mondo S.J."/>
            <person name="Dannebaum R.O."/>
            <person name="Kuo R.C."/>
            <person name="Labutti K."/>
            <person name="Haridas S."/>
            <person name="Kuo A."/>
            <person name="Salamov A."/>
            <person name="Ahrendt S.R."/>
            <person name="Lipzen A."/>
            <person name="Sullivan W."/>
            <person name="Andreopoulos W.B."/>
            <person name="Clum A."/>
            <person name="Lindquist E."/>
            <person name="Daum C."/>
            <person name="Ramamoorthy G.K."/>
            <person name="Gryganskyi A."/>
            <person name="Culley D."/>
            <person name="Magnuson J.K."/>
            <person name="James T.Y."/>
            <person name="O'Malley M.A."/>
            <person name="Stajich J.E."/>
            <person name="Spatafora J.W."/>
            <person name="Visel A."/>
            <person name="Grigoriev I.V."/>
        </authorList>
    </citation>
    <scope>NUCLEOTIDE SEQUENCE [LARGE SCALE GENOMIC DNA]</scope>
    <source>
        <strain evidence="2 3">CBS 115471</strain>
    </source>
</reference>
<comment type="caution">
    <text evidence="2">The sequence shown here is derived from an EMBL/GenBank/DDBJ whole genome shotgun (WGS) entry which is preliminary data.</text>
</comment>
<evidence type="ECO:0000313" key="3">
    <source>
        <dbReference type="Proteomes" id="UP000193144"/>
    </source>
</evidence>
<keyword evidence="3" id="KW-1185">Reference proteome</keyword>
<organism evidence="2 3">
    <name type="scientific">Clohesyomyces aquaticus</name>
    <dbReference type="NCBI Taxonomy" id="1231657"/>
    <lineage>
        <taxon>Eukaryota</taxon>
        <taxon>Fungi</taxon>
        <taxon>Dikarya</taxon>
        <taxon>Ascomycota</taxon>
        <taxon>Pezizomycotina</taxon>
        <taxon>Dothideomycetes</taxon>
        <taxon>Pleosporomycetidae</taxon>
        <taxon>Pleosporales</taxon>
        <taxon>Lindgomycetaceae</taxon>
        <taxon>Clohesyomyces</taxon>
    </lineage>
</organism>
<dbReference type="AlphaFoldDB" id="A0A1Y1ZVB3"/>
<protein>
    <submittedName>
        <fullName evidence="2">Uncharacterized protein</fullName>
    </submittedName>
</protein>
<sequence length="200" mass="22209">MNIRDNGEWGLGLTPPRRKRKLESRSRNKQNRYIDDILGLADGTWMTAGSIEMVFLCLMAGRGVILEWVGPALAQLFENTSDPIELFSANSVWGRAAKDMQFAVTFNVTDDTNTGIGKDTFMGSHWVTATIYSNGLIIIHDSLNGYAARRRNSIIRTILDKSAIACSKAVWGLATRTGRLPKMQTRPYSPISGNEGRMPQ</sequence>
<dbReference type="EMBL" id="MCFA01000036">
    <property type="protein sequence ID" value="ORY13997.1"/>
    <property type="molecule type" value="Genomic_DNA"/>
</dbReference>
<name>A0A1Y1ZVB3_9PLEO</name>
<feature type="compositionally biased region" description="Basic residues" evidence="1">
    <location>
        <begin position="16"/>
        <end position="25"/>
    </location>
</feature>
<proteinExistence type="predicted"/>
<gene>
    <name evidence="2" type="ORF">BCR34DRAFT_586038</name>
</gene>
<feature type="region of interest" description="Disordered" evidence="1">
    <location>
        <begin position="1"/>
        <end position="25"/>
    </location>
</feature>
<evidence type="ECO:0000256" key="1">
    <source>
        <dbReference type="SAM" id="MobiDB-lite"/>
    </source>
</evidence>